<dbReference type="InterPro" id="IPR004431">
    <property type="entry name" value="3-IsopropMal_deHydase_ssu"/>
</dbReference>
<dbReference type="NCBIfam" id="TIGR00171">
    <property type="entry name" value="leuD"/>
    <property type="match status" value="1"/>
</dbReference>
<dbReference type="Pfam" id="PF00694">
    <property type="entry name" value="Aconitase_C"/>
    <property type="match status" value="1"/>
</dbReference>
<evidence type="ECO:0000313" key="15">
    <source>
        <dbReference type="EMBL" id="BDE07733.1"/>
    </source>
</evidence>
<dbReference type="Proteomes" id="UP001317532">
    <property type="component" value="Chromosome"/>
</dbReference>
<comment type="pathway">
    <text evidence="3">Amino-acid biosynthesis; L-leucine biosynthesis; L-leucine from 3-methyl-2-oxobutanoate: step 2/4.</text>
</comment>
<keyword evidence="8" id="KW-0432">Leucine biosynthesis</keyword>
<comment type="similarity">
    <text evidence="4">Belongs to the LeuD family. LeuD type 1 subfamily.</text>
</comment>
<dbReference type="InterPro" id="IPR050075">
    <property type="entry name" value="LeuD"/>
</dbReference>
<dbReference type="GO" id="GO:0003861">
    <property type="term" value="F:3-isopropylmalate dehydratase activity"/>
    <property type="evidence" value="ECO:0007669"/>
    <property type="project" value="UniProtKB-EC"/>
</dbReference>
<protein>
    <recommendedName>
        <fullName evidence="7">3-isopropylmalate dehydratase small subunit</fullName>
        <ecNumber evidence="6">4.2.1.33</ecNumber>
    </recommendedName>
    <alternativeName>
        <fullName evidence="12">Alpha-IPM isomerase</fullName>
    </alternativeName>
    <alternativeName>
        <fullName evidence="13">Isopropylmalate isomerase</fullName>
    </alternativeName>
</protein>
<evidence type="ECO:0000313" key="16">
    <source>
        <dbReference type="Proteomes" id="UP001317532"/>
    </source>
</evidence>
<reference evidence="15 16" key="1">
    <citation type="journal article" date="2022" name="ISME Commun">
        <title>Vulcanimicrobium alpinus gen. nov. sp. nov., the first cultivated representative of the candidate phylum 'Eremiobacterota', is a metabolically versatile aerobic anoxygenic phototroph.</title>
        <authorList>
            <person name="Yabe S."/>
            <person name="Muto K."/>
            <person name="Abe K."/>
            <person name="Yokota A."/>
            <person name="Staudigel H."/>
            <person name="Tebo B.M."/>
        </authorList>
    </citation>
    <scope>NUCLEOTIDE SEQUENCE [LARGE SCALE GENOMIC DNA]</scope>
    <source>
        <strain evidence="15 16">WC8-2</strain>
    </source>
</reference>
<keyword evidence="16" id="KW-1185">Reference proteome</keyword>
<keyword evidence="10" id="KW-0456">Lyase</keyword>
<dbReference type="GO" id="GO:0009098">
    <property type="term" value="P:L-leucine biosynthetic process"/>
    <property type="evidence" value="ECO:0007669"/>
    <property type="project" value="UniProtKB-KW"/>
</dbReference>
<evidence type="ECO:0000256" key="12">
    <source>
        <dbReference type="ARBA" id="ARBA00031631"/>
    </source>
</evidence>
<evidence type="ECO:0000256" key="6">
    <source>
        <dbReference type="ARBA" id="ARBA00011998"/>
    </source>
</evidence>
<keyword evidence="9" id="KW-0028">Amino-acid biosynthesis</keyword>
<evidence type="ECO:0000256" key="9">
    <source>
        <dbReference type="ARBA" id="ARBA00022605"/>
    </source>
</evidence>
<name>A0AAN1Y040_UNVUL</name>
<organism evidence="15 16">
    <name type="scientific">Vulcanimicrobium alpinum</name>
    <dbReference type="NCBI Taxonomy" id="3016050"/>
    <lineage>
        <taxon>Bacteria</taxon>
        <taxon>Bacillati</taxon>
        <taxon>Vulcanimicrobiota</taxon>
        <taxon>Vulcanimicrobiia</taxon>
        <taxon>Vulcanimicrobiales</taxon>
        <taxon>Vulcanimicrobiaceae</taxon>
        <taxon>Vulcanimicrobium</taxon>
    </lineage>
</organism>
<dbReference type="InterPro" id="IPR000573">
    <property type="entry name" value="AconitaseA/IPMdHydase_ssu_swvl"/>
</dbReference>
<dbReference type="Gene3D" id="3.20.19.10">
    <property type="entry name" value="Aconitase, domain 4"/>
    <property type="match status" value="1"/>
</dbReference>
<evidence type="ECO:0000256" key="10">
    <source>
        <dbReference type="ARBA" id="ARBA00023239"/>
    </source>
</evidence>
<dbReference type="InterPro" id="IPR033940">
    <property type="entry name" value="IPMI_Swivel"/>
</dbReference>
<comment type="function">
    <text evidence="2">Catalyzes the isomerization between 2-isopropylmalate and 3-isopropylmalate, via the formation of 2-isopropylmaleate.</text>
</comment>
<dbReference type="KEGG" id="vab:WPS_30090"/>
<comment type="catalytic activity">
    <reaction evidence="1">
        <text>(2R,3S)-3-isopropylmalate = (2S)-2-isopropylmalate</text>
        <dbReference type="Rhea" id="RHEA:32287"/>
        <dbReference type="ChEBI" id="CHEBI:1178"/>
        <dbReference type="ChEBI" id="CHEBI:35121"/>
        <dbReference type="EC" id="4.2.1.33"/>
    </reaction>
</comment>
<dbReference type="InterPro" id="IPR015928">
    <property type="entry name" value="Aconitase/3IPM_dehydase_swvl"/>
</dbReference>
<evidence type="ECO:0000256" key="8">
    <source>
        <dbReference type="ARBA" id="ARBA00022430"/>
    </source>
</evidence>
<accession>A0AAN1Y040</accession>
<dbReference type="PANTHER" id="PTHR43345">
    <property type="entry name" value="3-ISOPROPYLMALATE DEHYDRATASE SMALL SUBUNIT 2-RELATED-RELATED"/>
    <property type="match status" value="1"/>
</dbReference>
<evidence type="ECO:0000256" key="7">
    <source>
        <dbReference type="ARBA" id="ARBA00017233"/>
    </source>
</evidence>
<dbReference type="EC" id="4.2.1.33" evidence="6"/>
<evidence type="ECO:0000256" key="13">
    <source>
        <dbReference type="ARBA" id="ARBA00033368"/>
    </source>
</evidence>
<dbReference type="SUPFAM" id="SSF52016">
    <property type="entry name" value="LeuD/IlvD-like"/>
    <property type="match status" value="1"/>
</dbReference>
<sequence length="174" mass="18679">MIVEGSVLAIPRANIDTDQIIPARYLTRIDAAGMGVHLFEGMPDGERLLAQHPGASIVVTGENFGCGSSREHAAWALLDRGFKAVIAPSFARIFHENAYTNALVPVIVPQTIVDGLMSARHIAIDVDGETLRADGGEPIPFGLDALRKHFILGGGFLNYLNAKIPAVRAWEAAR</sequence>
<proteinExistence type="inferred from homology"/>
<evidence type="ECO:0000256" key="4">
    <source>
        <dbReference type="ARBA" id="ARBA00009845"/>
    </source>
</evidence>
<gene>
    <name evidence="15" type="primary">leuD</name>
    <name evidence="15" type="ORF">WPS_30090</name>
</gene>
<dbReference type="RefSeq" id="WP_317995307.1">
    <property type="nucleotide sequence ID" value="NZ_AP025523.1"/>
</dbReference>
<evidence type="ECO:0000256" key="5">
    <source>
        <dbReference type="ARBA" id="ARBA00011271"/>
    </source>
</evidence>
<dbReference type="GO" id="GO:0009316">
    <property type="term" value="C:3-isopropylmalate dehydratase complex"/>
    <property type="evidence" value="ECO:0007669"/>
    <property type="project" value="InterPro"/>
</dbReference>
<evidence type="ECO:0000256" key="1">
    <source>
        <dbReference type="ARBA" id="ARBA00000491"/>
    </source>
</evidence>
<keyword evidence="11" id="KW-0100">Branched-chain amino acid biosynthesis</keyword>
<evidence type="ECO:0000259" key="14">
    <source>
        <dbReference type="Pfam" id="PF00694"/>
    </source>
</evidence>
<comment type="subunit">
    <text evidence="5">Heterodimer of LeuC and LeuD.</text>
</comment>
<dbReference type="CDD" id="cd01577">
    <property type="entry name" value="IPMI_Swivel"/>
    <property type="match status" value="1"/>
</dbReference>
<dbReference type="EMBL" id="AP025523">
    <property type="protein sequence ID" value="BDE07733.1"/>
    <property type="molecule type" value="Genomic_DNA"/>
</dbReference>
<evidence type="ECO:0000256" key="2">
    <source>
        <dbReference type="ARBA" id="ARBA00002695"/>
    </source>
</evidence>
<dbReference type="AlphaFoldDB" id="A0AAN1Y040"/>
<evidence type="ECO:0000256" key="11">
    <source>
        <dbReference type="ARBA" id="ARBA00023304"/>
    </source>
</evidence>
<dbReference type="PANTHER" id="PTHR43345:SF5">
    <property type="entry name" value="3-ISOPROPYLMALATE DEHYDRATASE SMALL SUBUNIT"/>
    <property type="match status" value="1"/>
</dbReference>
<feature type="domain" description="Aconitase A/isopropylmalate dehydratase small subunit swivel" evidence="14">
    <location>
        <begin position="42"/>
        <end position="110"/>
    </location>
</feature>
<evidence type="ECO:0000256" key="3">
    <source>
        <dbReference type="ARBA" id="ARBA00004729"/>
    </source>
</evidence>